<accession>A0A6J6G4K1</accession>
<gene>
    <name evidence="9" type="ORF">UFOPK1808_00335</name>
</gene>
<keyword evidence="3" id="KW-0808">Transferase</keyword>
<evidence type="ECO:0000256" key="1">
    <source>
        <dbReference type="ARBA" id="ARBA00004790"/>
    </source>
</evidence>
<organism evidence="9">
    <name type="scientific">freshwater metagenome</name>
    <dbReference type="NCBI Taxonomy" id="449393"/>
    <lineage>
        <taxon>unclassified sequences</taxon>
        <taxon>metagenomes</taxon>
        <taxon>ecological metagenomes</taxon>
    </lineage>
</organism>
<dbReference type="NCBIfam" id="TIGR00482">
    <property type="entry name" value="nicotinate (nicotinamide) nucleotide adenylyltransferase"/>
    <property type="match status" value="1"/>
</dbReference>
<keyword evidence="6" id="KW-0067">ATP-binding</keyword>
<dbReference type="GO" id="GO:0009435">
    <property type="term" value="P:NAD+ biosynthetic process"/>
    <property type="evidence" value="ECO:0007669"/>
    <property type="project" value="UniProtKB-UniPathway"/>
</dbReference>
<dbReference type="InterPro" id="IPR004821">
    <property type="entry name" value="Cyt_trans-like"/>
</dbReference>
<dbReference type="HAMAP" id="MF_00244">
    <property type="entry name" value="NaMN_adenylyltr"/>
    <property type="match status" value="1"/>
</dbReference>
<evidence type="ECO:0000256" key="5">
    <source>
        <dbReference type="ARBA" id="ARBA00022741"/>
    </source>
</evidence>
<evidence type="ECO:0000256" key="6">
    <source>
        <dbReference type="ARBA" id="ARBA00022840"/>
    </source>
</evidence>
<dbReference type="NCBIfam" id="TIGR00125">
    <property type="entry name" value="cyt_tran_rel"/>
    <property type="match status" value="1"/>
</dbReference>
<reference evidence="9" key="1">
    <citation type="submission" date="2020-05" db="EMBL/GenBank/DDBJ databases">
        <authorList>
            <person name="Chiriac C."/>
            <person name="Salcher M."/>
            <person name="Ghai R."/>
            <person name="Kavagutti S V."/>
        </authorList>
    </citation>
    <scope>NUCLEOTIDE SEQUENCE</scope>
</reference>
<dbReference type="NCBIfam" id="NF000840">
    <property type="entry name" value="PRK00071.1-3"/>
    <property type="match status" value="1"/>
</dbReference>
<dbReference type="Pfam" id="PF01467">
    <property type="entry name" value="CTP_transf_like"/>
    <property type="match status" value="1"/>
</dbReference>
<protein>
    <submittedName>
        <fullName evidence="9">Unannotated protein</fullName>
    </submittedName>
</protein>
<dbReference type="Gene3D" id="3.40.50.620">
    <property type="entry name" value="HUPs"/>
    <property type="match status" value="1"/>
</dbReference>
<keyword evidence="2" id="KW-0662">Pyridine nucleotide biosynthesis</keyword>
<dbReference type="GO" id="GO:0070566">
    <property type="term" value="F:adenylyltransferase activity"/>
    <property type="evidence" value="ECO:0007669"/>
    <property type="project" value="UniProtKB-ARBA"/>
</dbReference>
<dbReference type="SUPFAM" id="SSF52374">
    <property type="entry name" value="Nucleotidylyl transferase"/>
    <property type="match status" value="1"/>
</dbReference>
<evidence type="ECO:0000256" key="7">
    <source>
        <dbReference type="ARBA" id="ARBA00023027"/>
    </source>
</evidence>
<keyword evidence="7" id="KW-0520">NAD</keyword>
<evidence type="ECO:0000256" key="2">
    <source>
        <dbReference type="ARBA" id="ARBA00022642"/>
    </source>
</evidence>
<evidence type="ECO:0000259" key="8">
    <source>
        <dbReference type="Pfam" id="PF01467"/>
    </source>
</evidence>
<comment type="pathway">
    <text evidence="1">Cofactor biosynthesis; NAD(+) biosynthesis.</text>
</comment>
<evidence type="ECO:0000256" key="4">
    <source>
        <dbReference type="ARBA" id="ARBA00022695"/>
    </source>
</evidence>
<evidence type="ECO:0000256" key="3">
    <source>
        <dbReference type="ARBA" id="ARBA00022679"/>
    </source>
</evidence>
<dbReference type="EMBL" id="CAEZUL010000022">
    <property type="protein sequence ID" value="CAB4594203.1"/>
    <property type="molecule type" value="Genomic_DNA"/>
</dbReference>
<keyword evidence="4" id="KW-0548">Nucleotidyltransferase</keyword>
<keyword evidence="5" id="KW-0547">Nucleotide-binding</keyword>
<dbReference type="CDD" id="cd02165">
    <property type="entry name" value="NMNAT"/>
    <property type="match status" value="1"/>
</dbReference>
<proteinExistence type="inferred from homology"/>
<dbReference type="AlphaFoldDB" id="A0A6J6G4K1"/>
<evidence type="ECO:0000313" key="9">
    <source>
        <dbReference type="EMBL" id="CAB4594203.1"/>
    </source>
</evidence>
<name>A0A6J6G4K1_9ZZZZ</name>
<dbReference type="PANTHER" id="PTHR39321">
    <property type="entry name" value="NICOTINATE-NUCLEOTIDE ADENYLYLTRANSFERASE-RELATED"/>
    <property type="match status" value="1"/>
</dbReference>
<dbReference type="InterPro" id="IPR014729">
    <property type="entry name" value="Rossmann-like_a/b/a_fold"/>
</dbReference>
<dbReference type="GO" id="GO:0005524">
    <property type="term" value="F:ATP binding"/>
    <property type="evidence" value="ECO:0007669"/>
    <property type="project" value="UniProtKB-KW"/>
</dbReference>
<dbReference type="InterPro" id="IPR005248">
    <property type="entry name" value="NadD/NMNAT"/>
</dbReference>
<sequence length="254" mass="27349">MFVVPSGTWESNRGVPSRGIGDITSHFWPWLGLIQEIFWRTGLALIRSYTRHVTSAAPKRIGLLGGTFDPPHRGHLAMAQAAKTQVGLDEIVFLVANDPWQKSDGRSVSPAAIRLEMTTALVAGESGMKVDDREIVRGGPTYTVDTLAEIHAETPDAELFLIVGADTASRIPTWHRPNDLAGFSTLVVVNRSHEPELNLSLLPAMNVVHVVMDAVDVSSTSIRKAIAGGDTSVFGLTQGVQSVIDAHHLYVGAS</sequence>
<dbReference type="PANTHER" id="PTHR39321:SF3">
    <property type="entry name" value="PHOSPHOPANTETHEINE ADENYLYLTRANSFERASE"/>
    <property type="match status" value="1"/>
</dbReference>
<dbReference type="UniPathway" id="UPA00253"/>
<feature type="domain" description="Cytidyltransferase-like" evidence="8">
    <location>
        <begin position="63"/>
        <end position="224"/>
    </location>
</feature>